<keyword evidence="12" id="KW-1185">Reference proteome</keyword>
<comment type="cofactor">
    <cofactor evidence="1 7">
        <name>FAD</name>
        <dbReference type="ChEBI" id="CHEBI:57692"/>
    </cofactor>
</comment>
<dbReference type="GO" id="GO:0050660">
    <property type="term" value="F:flavin adenine dinucleotide binding"/>
    <property type="evidence" value="ECO:0007669"/>
    <property type="project" value="InterPro"/>
</dbReference>
<evidence type="ECO:0000256" key="5">
    <source>
        <dbReference type="ARBA" id="ARBA00023002"/>
    </source>
</evidence>
<protein>
    <recommendedName>
        <fullName evidence="13">Alcohol oxidase</fullName>
    </recommendedName>
</protein>
<evidence type="ECO:0000256" key="8">
    <source>
        <dbReference type="SAM" id="MobiDB-lite"/>
    </source>
</evidence>
<dbReference type="InterPro" id="IPR027424">
    <property type="entry name" value="Glucose_Oxidase_domain_2"/>
</dbReference>
<dbReference type="EMBL" id="JAULSR010000009">
    <property type="protein sequence ID" value="KAK0612629.1"/>
    <property type="molecule type" value="Genomic_DNA"/>
</dbReference>
<keyword evidence="5" id="KW-0560">Oxidoreductase</keyword>
<feature type="active site" description="Proton donor" evidence="6">
    <location>
        <position position="384"/>
    </location>
</feature>
<dbReference type="SUPFAM" id="SSF51905">
    <property type="entry name" value="FAD/NAD(P)-binding domain"/>
    <property type="match status" value="1"/>
</dbReference>
<feature type="domain" description="Glucose-methanol-choline oxidoreductase N-terminal" evidence="9">
    <location>
        <begin position="22"/>
        <end position="140"/>
    </location>
</feature>
<reference evidence="11" key="1">
    <citation type="submission" date="2023-06" db="EMBL/GenBank/DDBJ databases">
        <title>Genome-scale phylogeny and comparative genomics of the fungal order Sordariales.</title>
        <authorList>
            <consortium name="Lawrence Berkeley National Laboratory"/>
            <person name="Hensen N."/>
            <person name="Bonometti L."/>
            <person name="Westerberg I."/>
            <person name="Brannstrom I.O."/>
            <person name="Guillou S."/>
            <person name="Cros-Aarteil S."/>
            <person name="Calhoun S."/>
            <person name="Haridas S."/>
            <person name="Kuo A."/>
            <person name="Mondo S."/>
            <person name="Pangilinan J."/>
            <person name="Riley R."/>
            <person name="LaButti K."/>
            <person name="Andreopoulos B."/>
            <person name="Lipzen A."/>
            <person name="Chen C."/>
            <person name="Yanf M."/>
            <person name="Daum C."/>
            <person name="Ng V."/>
            <person name="Clum A."/>
            <person name="Steindorff A."/>
            <person name="Ohm R."/>
            <person name="Martin F."/>
            <person name="Silar P."/>
            <person name="Natvig D."/>
            <person name="Lalanne C."/>
            <person name="Gautier V."/>
            <person name="Ament-velasquez S.L."/>
            <person name="Kruys A."/>
            <person name="Hutchinson M.I."/>
            <person name="Powell A.J."/>
            <person name="Barry K."/>
            <person name="Miller A.N."/>
            <person name="Grigoriev I.V."/>
            <person name="Debuchy R."/>
            <person name="Gladieux P."/>
            <person name="Thoren M.H."/>
            <person name="Johannesson H."/>
        </authorList>
    </citation>
    <scope>NUCLEOTIDE SEQUENCE</scope>
    <source>
        <strain evidence="11">SMH3391-2</strain>
    </source>
</reference>
<dbReference type="InterPro" id="IPR036188">
    <property type="entry name" value="FAD/NAD-bd_sf"/>
</dbReference>
<proteinExistence type="inferred from homology"/>
<evidence type="ECO:0000256" key="3">
    <source>
        <dbReference type="ARBA" id="ARBA00022630"/>
    </source>
</evidence>
<name>A0AA39U7C3_9PEZI</name>
<dbReference type="AlphaFoldDB" id="A0AA39U7C3"/>
<feature type="domain" description="Glucose-methanol-choline oxidoreductase C-terminal" evidence="10">
    <location>
        <begin position="325"/>
        <end position="429"/>
    </location>
</feature>
<feature type="region of interest" description="Disordered" evidence="8">
    <location>
        <begin position="240"/>
        <end position="261"/>
    </location>
</feature>
<keyword evidence="4 7" id="KW-0274">FAD</keyword>
<evidence type="ECO:0008006" key="13">
    <source>
        <dbReference type="Google" id="ProtNLM"/>
    </source>
</evidence>
<evidence type="ECO:0000256" key="4">
    <source>
        <dbReference type="ARBA" id="ARBA00022827"/>
    </source>
</evidence>
<comment type="similarity">
    <text evidence="2">Belongs to the GMC oxidoreductase family.</text>
</comment>
<dbReference type="Gene3D" id="3.30.560.10">
    <property type="entry name" value="Glucose Oxidase, domain 3"/>
    <property type="match status" value="3"/>
</dbReference>
<dbReference type="InterPro" id="IPR000172">
    <property type="entry name" value="GMC_OxRdtase_N"/>
</dbReference>
<dbReference type="PANTHER" id="PTHR11552">
    <property type="entry name" value="GLUCOSE-METHANOL-CHOLINE GMC OXIDOREDUCTASE"/>
    <property type="match status" value="1"/>
</dbReference>
<evidence type="ECO:0000313" key="12">
    <source>
        <dbReference type="Proteomes" id="UP001174934"/>
    </source>
</evidence>
<dbReference type="Gene3D" id="4.10.450.10">
    <property type="entry name" value="Glucose Oxidase, domain 2"/>
    <property type="match status" value="1"/>
</dbReference>
<feature type="active site" description="Proton acceptor" evidence="6">
    <location>
        <position position="429"/>
    </location>
</feature>
<dbReference type="Proteomes" id="UP001174934">
    <property type="component" value="Unassembled WGS sequence"/>
</dbReference>
<dbReference type="InterPro" id="IPR007867">
    <property type="entry name" value="GMC_OxRtase_C"/>
</dbReference>
<dbReference type="Pfam" id="PF00732">
    <property type="entry name" value="GMC_oxred_N"/>
    <property type="match status" value="1"/>
</dbReference>
<comment type="caution">
    <text evidence="11">The sequence shown here is derived from an EMBL/GenBank/DDBJ whole genome shotgun (WGS) entry which is preliminary data.</text>
</comment>
<dbReference type="PIRSF" id="PIRSF000137">
    <property type="entry name" value="Alcohol_oxidase"/>
    <property type="match status" value="1"/>
</dbReference>
<keyword evidence="3" id="KW-0285">Flavoprotein</keyword>
<evidence type="ECO:0000259" key="9">
    <source>
        <dbReference type="Pfam" id="PF00732"/>
    </source>
</evidence>
<feature type="binding site" evidence="7">
    <location>
        <position position="193"/>
    </location>
    <ligand>
        <name>FAD</name>
        <dbReference type="ChEBI" id="CHEBI:57692"/>
    </ligand>
</feature>
<dbReference type="Gene3D" id="3.50.50.60">
    <property type="entry name" value="FAD/NAD(P)-binding domain"/>
    <property type="match status" value="3"/>
</dbReference>
<evidence type="ECO:0000256" key="1">
    <source>
        <dbReference type="ARBA" id="ARBA00001974"/>
    </source>
</evidence>
<evidence type="ECO:0000313" key="11">
    <source>
        <dbReference type="EMBL" id="KAK0612629.1"/>
    </source>
</evidence>
<dbReference type="GO" id="GO:0016614">
    <property type="term" value="F:oxidoreductase activity, acting on CH-OH group of donors"/>
    <property type="evidence" value="ECO:0007669"/>
    <property type="project" value="InterPro"/>
</dbReference>
<evidence type="ECO:0000256" key="2">
    <source>
        <dbReference type="ARBA" id="ARBA00010790"/>
    </source>
</evidence>
<dbReference type="InterPro" id="IPR012132">
    <property type="entry name" value="GMC_OxRdtase"/>
</dbReference>
<accession>A0AA39U7C3</accession>
<dbReference type="SUPFAM" id="SSF54373">
    <property type="entry name" value="FAD-linked reductases, C-terminal domain"/>
    <property type="match status" value="1"/>
</dbReference>
<evidence type="ECO:0000256" key="7">
    <source>
        <dbReference type="PIRSR" id="PIRSR000137-2"/>
    </source>
</evidence>
<dbReference type="Pfam" id="PF05199">
    <property type="entry name" value="GMC_oxred_C"/>
    <property type="match status" value="1"/>
</dbReference>
<gene>
    <name evidence="11" type="ORF">B0T17DRAFT_593521</name>
</gene>
<dbReference type="PANTHER" id="PTHR11552:SF201">
    <property type="entry name" value="GLUCOSE-METHANOL-CHOLINE OXIDOREDUCTASE N-TERMINAL DOMAIN-CONTAINING PROTEIN"/>
    <property type="match status" value="1"/>
</dbReference>
<organism evidence="11 12">
    <name type="scientific">Bombardia bombarda</name>
    <dbReference type="NCBI Taxonomy" id="252184"/>
    <lineage>
        <taxon>Eukaryota</taxon>
        <taxon>Fungi</taxon>
        <taxon>Dikarya</taxon>
        <taxon>Ascomycota</taxon>
        <taxon>Pezizomycotina</taxon>
        <taxon>Sordariomycetes</taxon>
        <taxon>Sordariomycetidae</taxon>
        <taxon>Sordariales</taxon>
        <taxon>Lasiosphaeriaceae</taxon>
        <taxon>Bombardia</taxon>
    </lineage>
</organism>
<evidence type="ECO:0000259" key="10">
    <source>
        <dbReference type="Pfam" id="PF05199"/>
    </source>
</evidence>
<evidence type="ECO:0000256" key="6">
    <source>
        <dbReference type="PIRSR" id="PIRSR000137-1"/>
    </source>
</evidence>
<sequence>MTTPSLLSAVKPTVDEFLAHHFDFIVIGGGTAGLAVAARLAENPTLTIGVLEAGAAAFDEDDVNIPGRYGRSLGGPHDWKFETVGQKGLGGRTLPWPRGKILGGSSSALNFMTWNRGNREDYDAWEELGNKGWGWNDLLHIETNKAPLSGSNVGVWTAICTVDPGTGARSYAPRYVSSNPPRSNLHILTGALVQEIILARRESHEDWVATGVRFVHHECEFSVSVSREVILSAGEFDPSLPNPDDLKSNPQAAEDAKDEYQKHRTGPLTILPCSMSESLSHFTPEQSSIITRRFTGETKLGQIEYIFDLGNWRSIHIRPSSSANSSSASRPVIDPKYYDSSHGELDLDIMVQGARFAAEMCKAKPLADIVHQLWAVENTVTDWHPVGTCAMGGNAGKEAGVVDERLRVYGVKGLRVVDASIMPLQISAHFAGDGLDARGFGFQTHRLEAHDSPHIIGARLHLGHTMLPGSNS</sequence>
<feature type="binding site" evidence="7">
    <location>
        <begin position="383"/>
        <end position="384"/>
    </location>
    <ligand>
        <name>FAD</name>
        <dbReference type="ChEBI" id="CHEBI:57692"/>
    </ligand>
</feature>